<dbReference type="Proteomes" id="UP001237448">
    <property type="component" value="Unassembled WGS sequence"/>
</dbReference>
<dbReference type="PANTHER" id="PTHR43115">
    <property type="entry name" value="DEHYDROGENASE/REDUCTASE SDR FAMILY MEMBER 11"/>
    <property type="match status" value="1"/>
</dbReference>
<dbReference type="EMBL" id="JAUSVK010000001">
    <property type="protein sequence ID" value="MDQ0394862.1"/>
    <property type="molecule type" value="Genomic_DNA"/>
</dbReference>
<organism evidence="3 4">
    <name type="scientific">Labrys monachus</name>
    <dbReference type="NCBI Taxonomy" id="217067"/>
    <lineage>
        <taxon>Bacteria</taxon>
        <taxon>Pseudomonadati</taxon>
        <taxon>Pseudomonadota</taxon>
        <taxon>Alphaproteobacteria</taxon>
        <taxon>Hyphomicrobiales</taxon>
        <taxon>Xanthobacteraceae</taxon>
        <taxon>Labrys</taxon>
    </lineage>
</organism>
<dbReference type="PROSITE" id="PS00061">
    <property type="entry name" value="ADH_SHORT"/>
    <property type="match status" value="1"/>
</dbReference>
<dbReference type="PRINTS" id="PR00081">
    <property type="entry name" value="GDHRDH"/>
</dbReference>
<sequence>MNGFERREIRAMASGRLEGRVALVAGASSGIGEATALALAGEGARVAIAARRLSRLEGVAARIRAAGGEALAIRADVADEAQASGMVEAVLRDYGRLDMLLCVAGVGVAAPFRNTTTEEYRRMVDVNILGVLYAIHAALPAMTRQREGHIVVVSSGTGRYIHPSTVYSGTKHAVGAIAESLRREVGKDGIRVTSIEPGAVRTEFTAQMRAEVRESVERRLGDMEQLESEDVANAILYAVTQPRRVNVNILTLYPTGQA</sequence>
<reference evidence="3 4" key="1">
    <citation type="submission" date="2023-07" db="EMBL/GenBank/DDBJ databases">
        <title>Genomic Encyclopedia of Type Strains, Phase IV (KMG-IV): sequencing the most valuable type-strain genomes for metagenomic binning, comparative biology and taxonomic classification.</title>
        <authorList>
            <person name="Goeker M."/>
        </authorList>
    </citation>
    <scope>NUCLEOTIDE SEQUENCE [LARGE SCALE GENOMIC DNA]</scope>
    <source>
        <strain evidence="3 4">DSM 5896</strain>
    </source>
</reference>
<name>A0ABU0FKI8_9HYPH</name>
<dbReference type="Pfam" id="PF00106">
    <property type="entry name" value="adh_short"/>
    <property type="match status" value="1"/>
</dbReference>
<dbReference type="SUPFAM" id="SSF51735">
    <property type="entry name" value="NAD(P)-binding Rossmann-fold domains"/>
    <property type="match status" value="1"/>
</dbReference>
<evidence type="ECO:0000313" key="3">
    <source>
        <dbReference type="EMBL" id="MDQ0394862.1"/>
    </source>
</evidence>
<keyword evidence="4" id="KW-1185">Reference proteome</keyword>
<dbReference type="PANTHER" id="PTHR43115:SF4">
    <property type="entry name" value="DEHYDROGENASE_REDUCTASE SDR FAMILY MEMBER 11"/>
    <property type="match status" value="1"/>
</dbReference>
<dbReference type="InterPro" id="IPR020904">
    <property type="entry name" value="Sc_DH/Rdtase_CS"/>
</dbReference>
<protein>
    <submittedName>
        <fullName evidence="3">NADP-dependent 3-hydroxy acid dehydrogenase YdfG</fullName>
    </submittedName>
</protein>
<dbReference type="Gene3D" id="3.40.50.720">
    <property type="entry name" value="NAD(P)-binding Rossmann-like Domain"/>
    <property type="match status" value="1"/>
</dbReference>
<evidence type="ECO:0000313" key="4">
    <source>
        <dbReference type="Proteomes" id="UP001237448"/>
    </source>
</evidence>
<comment type="similarity">
    <text evidence="1">Belongs to the short-chain dehydrogenases/reductases (SDR) family.</text>
</comment>
<dbReference type="InterPro" id="IPR002347">
    <property type="entry name" value="SDR_fam"/>
</dbReference>
<dbReference type="InterPro" id="IPR036291">
    <property type="entry name" value="NAD(P)-bd_dom_sf"/>
</dbReference>
<gene>
    <name evidence="3" type="ORF">J3R73_004654</name>
</gene>
<evidence type="ECO:0000256" key="1">
    <source>
        <dbReference type="ARBA" id="ARBA00006484"/>
    </source>
</evidence>
<proteinExistence type="inferred from homology"/>
<dbReference type="RefSeq" id="WP_307432712.1">
    <property type="nucleotide sequence ID" value="NZ_JAUSVK010000001.1"/>
</dbReference>
<comment type="caution">
    <text evidence="3">The sequence shown here is derived from an EMBL/GenBank/DDBJ whole genome shotgun (WGS) entry which is preliminary data.</text>
</comment>
<accession>A0ABU0FKI8</accession>
<keyword evidence="2" id="KW-0560">Oxidoreductase</keyword>
<evidence type="ECO:0000256" key="2">
    <source>
        <dbReference type="ARBA" id="ARBA00023002"/>
    </source>
</evidence>